<dbReference type="EMBL" id="VCKW01000054">
    <property type="protein sequence ID" value="TMR02187.1"/>
    <property type="molecule type" value="Genomic_DNA"/>
</dbReference>
<evidence type="ECO:0000259" key="1">
    <source>
        <dbReference type="Pfam" id="PF11716"/>
    </source>
</evidence>
<dbReference type="AlphaFoldDB" id="A0A5C4JDC0"/>
<dbReference type="Gene3D" id="1.20.120.450">
    <property type="entry name" value="dinb family like domain"/>
    <property type="match status" value="1"/>
</dbReference>
<evidence type="ECO:0000313" key="3">
    <source>
        <dbReference type="Proteomes" id="UP000309174"/>
    </source>
</evidence>
<dbReference type="SUPFAM" id="SSF109854">
    <property type="entry name" value="DinB/YfiT-like putative metalloenzymes"/>
    <property type="match status" value="1"/>
</dbReference>
<protein>
    <recommendedName>
        <fullName evidence="1">Mycothiol-dependent maleylpyruvate isomerase metal-binding domain-containing protein</fullName>
    </recommendedName>
</protein>
<accession>A0A5C4JDC0</accession>
<dbReference type="InterPro" id="IPR034660">
    <property type="entry name" value="DinB/YfiT-like"/>
</dbReference>
<gene>
    <name evidence="2" type="ORF">ETD83_13305</name>
</gene>
<proteinExistence type="predicted"/>
<feature type="domain" description="Mycothiol-dependent maleylpyruvate isomerase metal-binding" evidence="1">
    <location>
        <begin position="13"/>
        <end position="131"/>
    </location>
</feature>
<comment type="caution">
    <text evidence="2">The sequence shown here is derived from an EMBL/GenBank/DDBJ whole genome shotgun (WGS) entry which is preliminary data.</text>
</comment>
<dbReference type="InterPro" id="IPR024344">
    <property type="entry name" value="MDMPI_metal-binding"/>
</dbReference>
<dbReference type="GO" id="GO:0046872">
    <property type="term" value="F:metal ion binding"/>
    <property type="evidence" value="ECO:0007669"/>
    <property type="project" value="InterPro"/>
</dbReference>
<dbReference type="RefSeq" id="WP_138645413.1">
    <property type="nucleotide sequence ID" value="NZ_VCKW01000054.1"/>
</dbReference>
<dbReference type="OrthoDB" id="5185819at2"/>
<name>A0A5C4JDC0_9ACTN</name>
<sequence length="194" mass="21206">MFMRINNPLGLAEAAVDYTGDCLRQVRPQDLAKPTPRQGWDVEALLRHLNESIDVFLEGLTEAVIGHPERGHPEPPEGLVASFHDRARRLLAAAGTNAGPDSRVVIDDRRLLRGVLVTAAALELTVHGWEIGWACRREEPIPPVLGRHLLEVLPLLSTGEGVDHLRYGPRVSTRARAAPGERLIALLGGTVRKA</sequence>
<reference evidence="2 3" key="1">
    <citation type="submission" date="2019-05" db="EMBL/GenBank/DDBJ databases">
        <title>Draft genome sequence of Actinomadura sp. 14C53.</title>
        <authorList>
            <person name="Saricaoglu S."/>
            <person name="Isik K."/>
        </authorList>
    </citation>
    <scope>NUCLEOTIDE SEQUENCE [LARGE SCALE GENOMIC DNA]</scope>
    <source>
        <strain evidence="2 3">14C53</strain>
    </source>
</reference>
<keyword evidence="3" id="KW-1185">Reference proteome</keyword>
<organism evidence="2 3">
    <name type="scientific">Actinomadura soli</name>
    <dbReference type="NCBI Taxonomy" id="2508997"/>
    <lineage>
        <taxon>Bacteria</taxon>
        <taxon>Bacillati</taxon>
        <taxon>Actinomycetota</taxon>
        <taxon>Actinomycetes</taxon>
        <taxon>Streptosporangiales</taxon>
        <taxon>Thermomonosporaceae</taxon>
        <taxon>Actinomadura</taxon>
    </lineage>
</organism>
<evidence type="ECO:0000313" key="2">
    <source>
        <dbReference type="EMBL" id="TMR02187.1"/>
    </source>
</evidence>
<dbReference type="Pfam" id="PF11716">
    <property type="entry name" value="MDMPI_N"/>
    <property type="match status" value="1"/>
</dbReference>
<dbReference type="Proteomes" id="UP000309174">
    <property type="component" value="Unassembled WGS sequence"/>
</dbReference>